<sequence>TQLHMELTTLEMEMDHSLSLLLINLNNNKHEMQHFGDLSVNSTHGNCTNLKMICNEKEFYCDRKHLLGRSRCKERKIVEYLNYGHIFRIKAGIPVLIMGETVNLFFKKMLIKKNKKQTTIITIKMNKTMH</sequence>
<feature type="non-terminal residue" evidence="2">
    <location>
        <position position="1"/>
    </location>
</feature>
<reference evidence="2 3" key="1">
    <citation type="journal article" date="2013" name="Curr. Biol.">
        <title>The Genome of the Foraminiferan Reticulomyxa filosa.</title>
        <authorList>
            <person name="Glockner G."/>
            <person name="Hulsmann N."/>
            <person name="Schleicher M."/>
            <person name="Noegel A.A."/>
            <person name="Eichinger L."/>
            <person name="Gallinger C."/>
            <person name="Pawlowski J."/>
            <person name="Sierra R."/>
            <person name="Euteneuer U."/>
            <person name="Pillet L."/>
            <person name="Moustafa A."/>
            <person name="Platzer M."/>
            <person name="Groth M."/>
            <person name="Szafranski K."/>
            <person name="Schliwa M."/>
        </authorList>
    </citation>
    <scope>NUCLEOTIDE SEQUENCE [LARGE SCALE GENOMIC DNA]</scope>
</reference>
<evidence type="ECO:0000256" key="1">
    <source>
        <dbReference type="SAM" id="Phobius"/>
    </source>
</evidence>
<evidence type="ECO:0000313" key="2">
    <source>
        <dbReference type="EMBL" id="ETN98915.1"/>
    </source>
</evidence>
<proteinExistence type="predicted"/>
<keyword evidence="1" id="KW-0812">Transmembrane</keyword>
<organism evidence="2 3">
    <name type="scientific">Reticulomyxa filosa</name>
    <dbReference type="NCBI Taxonomy" id="46433"/>
    <lineage>
        <taxon>Eukaryota</taxon>
        <taxon>Sar</taxon>
        <taxon>Rhizaria</taxon>
        <taxon>Retaria</taxon>
        <taxon>Foraminifera</taxon>
        <taxon>Monothalamids</taxon>
        <taxon>Reticulomyxidae</taxon>
        <taxon>Reticulomyxa</taxon>
    </lineage>
</organism>
<keyword evidence="3" id="KW-1185">Reference proteome</keyword>
<comment type="caution">
    <text evidence="2">The sequence shown here is derived from an EMBL/GenBank/DDBJ whole genome shotgun (WGS) entry which is preliminary data.</text>
</comment>
<keyword evidence="1" id="KW-1133">Transmembrane helix</keyword>
<protein>
    <submittedName>
        <fullName evidence="2">Uncharacterized protein</fullName>
    </submittedName>
</protein>
<gene>
    <name evidence="2" type="ORF">RFI_38573</name>
</gene>
<accession>X6LC63</accession>
<dbReference type="EMBL" id="ASPP01045418">
    <property type="protein sequence ID" value="ETN98915.1"/>
    <property type="molecule type" value="Genomic_DNA"/>
</dbReference>
<name>X6LC63_RETFI</name>
<evidence type="ECO:0000313" key="3">
    <source>
        <dbReference type="Proteomes" id="UP000023152"/>
    </source>
</evidence>
<dbReference type="Proteomes" id="UP000023152">
    <property type="component" value="Unassembled WGS sequence"/>
</dbReference>
<dbReference type="AlphaFoldDB" id="X6LC63"/>
<keyword evidence="1" id="KW-0472">Membrane</keyword>
<feature type="transmembrane region" description="Helical" evidence="1">
    <location>
        <begin position="86"/>
        <end position="106"/>
    </location>
</feature>